<keyword evidence="2" id="KW-1185">Reference proteome</keyword>
<evidence type="ECO:0000313" key="2">
    <source>
        <dbReference type="Proteomes" id="UP000243250"/>
    </source>
</evidence>
<dbReference type="InterPro" id="IPR006311">
    <property type="entry name" value="TAT_signal"/>
</dbReference>
<protein>
    <submittedName>
        <fullName evidence="1">Uncharacterized protein</fullName>
    </submittedName>
</protein>
<dbReference type="OrthoDB" id="275688at2157"/>
<sequence>MSKRTLSTDAEHSTTRRRLLTVASAGVVAGLAGCSSGPGESTPIPSEEATVTITLENRDSVPRSYEIVVDQGSSVSDQFSGTVPAGESVEMVASFKLTDEQYDFSINTDGGQRGQTWDPTECADLAVDAAIQDGNPQFETRCRSE</sequence>
<dbReference type="PROSITE" id="PS51318">
    <property type="entry name" value="TAT"/>
    <property type="match status" value="1"/>
</dbReference>
<dbReference type="AlphaFoldDB" id="A0A1I6FR96"/>
<proteinExistence type="predicted"/>
<dbReference type="RefSeq" id="WP_089875773.1">
    <property type="nucleotide sequence ID" value="NZ_FOYS01000001.1"/>
</dbReference>
<dbReference type="EMBL" id="FOYS01000001">
    <property type="protein sequence ID" value="SFR32418.1"/>
    <property type="molecule type" value="Genomic_DNA"/>
</dbReference>
<dbReference type="PROSITE" id="PS51257">
    <property type="entry name" value="PROKAR_LIPOPROTEIN"/>
    <property type="match status" value="1"/>
</dbReference>
<dbReference type="Proteomes" id="UP000243250">
    <property type="component" value="Unassembled WGS sequence"/>
</dbReference>
<gene>
    <name evidence="1" type="ORF">SAMN04488124_0119</name>
</gene>
<reference evidence="2" key="1">
    <citation type="submission" date="2016-10" db="EMBL/GenBank/DDBJ databases">
        <authorList>
            <person name="Varghese N."/>
            <person name="Submissions S."/>
        </authorList>
    </citation>
    <scope>NUCLEOTIDE SEQUENCE [LARGE SCALE GENOMIC DNA]</scope>
    <source>
        <strain evidence="2">CGMCC 1.8711</strain>
    </source>
</reference>
<accession>A0A1I6FR96</accession>
<evidence type="ECO:0000313" key="1">
    <source>
        <dbReference type="EMBL" id="SFR32418.1"/>
    </source>
</evidence>
<organism evidence="1 2">
    <name type="scientific">Halogeometricum limi</name>
    <dbReference type="NCBI Taxonomy" id="555875"/>
    <lineage>
        <taxon>Archaea</taxon>
        <taxon>Methanobacteriati</taxon>
        <taxon>Methanobacteriota</taxon>
        <taxon>Stenosarchaea group</taxon>
        <taxon>Halobacteria</taxon>
        <taxon>Halobacteriales</taxon>
        <taxon>Haloferacaceae</taxon>
        <taxon>Halogeometricum</taxon>
    </lineage>
</organism>
<name>A0A1I6FR96_9EURY</name>